<dbReference type="InterPro" id="IPR013783">
    <property type="entry name" value="Ig-like_fold"/>
</dbReference>
<dbReference type="Pfam" id="PF00207">
    <property type="entry name" value="A2M"/>
    <property type="match status" value="1"/>
</dbReference>
<evidence type="ECO:0000256" key="4">
    <source>
        <dbReference type="SAM" id="MobiDB-lite"/>
    </source>
</evidence>
<dbReference type="Gene3D" id="2.60.40.1930">
    <property type="match status" value="1"/>
</dbReference>
<keyword evidence="3" id="KW-0722">Serine protease inhibitor</keyword>
<dbReference type="SUPFAM" id="SSF81296">
    <property type="entry name" value="E set domains"/>
    <property type="match status" value="1"/>
</dbReference>
<dbReference type="InterPro" id="IPR036595">
    <property type="entry name" value="A-macroglobulin_rcpt-bd_sf"/>
</dbReference>
<dbReference type="InterPro" id="IPR041555">
    <property type="entry name" value="MG3"/>
</dbReference>
<keyword evidence="2" id="KW-0646">Protease inhibitor</keyword>
<sequence length="1362" mass="153110">MVSVSYQQEGQQQSSAGSSEDKPGLLCVQLGRCRFRTEHFVDKVSAVTGISGSCCFDMMLKMFASSCVLKSACRYFLVTVPAVLQAGTKTQFCAILYEPGEFVVMTVHLKSEDSSQTLLKKGTSNSFMKCFSFHVPLVEKCEIQLFEVKVEGPTVYSKEVKKVLIKTVKPQTFIQTDAAIYNPGQTVRFRAVTLNRDLKPVDEKDPHNAIIGQWVNQQTRRNILEQCFQLSSGASEGYYRIVLKAGKERFYQTLPKFDIKVTIPKEISIGQEHFEVEVCAKSRCGKPVTGSAVVTVCRPVQNRIHCSSVVTYEDHKSGCATLKFEVSAFTGTDPEAFFDVLDVSATVRDKFTSIAHTKWERINITYSIGRLSFLEIPQTYIQGQPLNGKVVVFFCHVVCSAVNCLYLFKAESLFPDHVDALETDKNGVAQFSLDTDRFRGSVLLKVRFQIFWANYYATKPGEHEKHKTPFFTSATTTVSESGPGPTTGGFLRVQTVDKPLRCGETEEITIQYSLKKEYTPILEVIYLVSFFPAVVAVVCSLQRNASAMRSVAESRISIDLSWVFANNAFVYVFVNQVVITYDPSFAVPGESIKLNLKADPNSLCGVRAIDFRTIIKEPGTLLDAHQIFDLLPIKKTDSIPYELLDASNCLHVRPKRSLSGFTNQDGEYAFTIFEVRMLILSNLAAQNPKCLRLKGKKYFRDLDIFMKLDKKSAEVPAIPEPGTIPYSCPYVEPLEPVHTLESEPWIFELYNVGSHGKRCVHLTVPDVVTSWDTDAFCLNSHSFGVAQRKTLFVAPPFVLHLAMPDSIFLGESFVLKATITNNVQSCIKVKSGISMRFKTLNGTASVTITASAVDDGTLCEDHPVVVPENGHTIVKKRSIDVKVGDVDRHNQKNEFCMKLIFFSVKVKLLCFLISLLSKNVTKSDVLSRLVQNLGQPLDFPYENGDWNIASMAINIYVLNYLKETHQLEQSMKEEEAVSFLKKGTFLLTALVMVTLYQAQPFIFIDENVMNEARKWLECQQRENGCFRVLGKHSTKRKGVIRRQIQCFLERPLLLEAVSFIDPVVKKGLCCLKESIKDLQNPFAAAISAWVFTLAGDLDHRAELLHYLDKIAIKDRDFIYWTHEETETSVYSSLLISSYVILAKLTVTGSPGDLKSASYTFKWLVEQLNYFSTFSSTQDTMMAVKAIALYSKCMFTPVWSSTVSIWSPNDQIVFHLTPHNKLLYQEMVLQDTKGKYNVKMEGTACALVQVLALLESSFCCSLDFTIMSCSTPVTCHSRYSGHQSCTNMVVLEIQLPSGFCPLPQSLRSVSPYSRFSLTGGVRRFEMNGCLHSSGAVWMWSTWTTRTNVFLCMCARWVKFSRWS</sequence>
<dbReference type="Pfam" id="PF07678">
    <property type="entry name" value="TED_complement"/>
    <property type="match status" value="2"/>
</dbReference>
<name>A0A3B3CPZ6_ORYME</name>
<dbReference type="SUPFAM" id="SSF48239">
    <property type="entry name" value="Terpenoid cyclases/Protein prenyltransferases"/>
    <property type="match status" value="1"/>
</dbReference>
<dbReference type="Gene3D" id="2.20.130.20">
    <property type="match status" value="1"/>
</dbReference>
<dbReference type="PaxDb" id="30732-ENSOMEP00000019159"/>
<proteinExistence type="inferred from homology"/>
<dbReference type="GO" id="GO:0007399">
    <property type="term" value="P:nervous system development"/>
    <property type="evidence" value="ECO:0007669"/>
    <property type="project" value="UniProtKB-ARBA"/>
</dbReference>
<dbReference type="GO" id="GO:0004867">
    <property type="term" value="F:serine-type endopeptidase inhibitor activity"/>
    <property type="evidence" value="ECO:0007669"/>
    <property type="project" value="UniProtKB-KW"/>
</dbReference>
<reference evidence="6" key="2">
    <citation type="submission" date="2025-09" db="UniProtKB">
        <authorList>
            <consortium name="Ensembl"/>
        </authorList>
    </citation>
    <scope>IDENTIFICATION</scope>
</reference>
<dbReference type="GeneTree" id="ENSGT00940000162996"/>
<dbReference type="Proteomes" id="UP000261560">
    <property type="component" value="Unplaced"/>
</dbReference>
<dbReference type="Gene3D" id="1.50.10.20">
    <property type="match status" value="2"/>
</dbReference>
<evidence type="ECO:0000313" key="7">
    <source>
        <dbReference type="Proteomes" id="UP000261560"/>
    </source>
</evidence>
<organism evidence="6 7">
    <name type="scientific">Oryzias melastigma</name>
    <name type="common">Marine medaka</name>
    <dbReference type="NCBI Taxonomy" id="30732"/>
    <lineage>
        <taxon>Eukaryota</taxon>
        <taxon>Metazoa</taxon>
        <taxon>Chordata</taxon>
        <taxon>Craniata</taxon>
        <taxon>Vertebrata</taxon>
        <taxon>Euteleostomi</taxon>
        <taxon>Actinopterygii</taxon>
        <taxon>Neopterygii</taxon>
        <taxon>Teleostei</taxon>
        <taxon>Neoteleostei</taxon>
        <taxon>Acanthomorphata</taxon>
        <taxon>Ovalentaria</taxon>
        <taxon>Atherinomorphae</taxon>
        <taxon>Beloniformes</taxon>
        <taxon>Adrianichthyidae</taxon>
        <taxon>Oryziinae</taxon>
        <taxon>Oryzias</taxon>
    </lineage>
</organism>
<dbReference type="Pfam" id="PF01835">
    <property type="entry name" value="MG2"/>
    <property type="match status" value="1"/>
</dbReference>
<dbReference type="SUPFAM" id="SSF49410">
    <property type="entry name" value="Alpha-macroglobulin receptor domain"/>
    <property type="match status" value="1"/>
</dbReference>
<feature type="region of interest" description="Disordered" evidence="4">
    <location>
        <begin position="1"/>
        <end position="22"/>
    </location>
</feature>
<dbReference type="InterPro" id="IPR050473">
    <property type="entry name" value="A2M/Complement_sys"/>
</dbReference>
<keyword evidence="7" id="KW-1185">Reference proteome</keyword>
<dbReference type="Gene3D" id="2.60.120.1540">
    <property type="match status" value="1"/>
</dbReference>
<evidence type="ECO:0000256" key="2">
    <source>
        <dbReference type="ARBA" id="ARBA00022690"/>
    </source>
</evidence>
<evidence type="ECO:0000256" key="3">
    <source>
        <dbReference type="ARBA" id="ARBA00022900"/>
    </source>
</evidence>
<protein>
    <recommendedName>
        <fullName evidence="5">Alpha-2-macroglobulin domain-containing protein</fullName>
    </recommendedName>
</protein>
<dbReference type="Gene3D" id="2.60.40.690">
    <property type="entry name" value="Alpha-macroglobulin, receptor-binding domain"/>
    <property type="match status" value="1"/>
</dbReference>
<dbReference type="Pfam" id="PF17791">
    <property type="entry name" value="MG3"/>
    <property type="match status" value="1"/>
</dbReference>
<reference evidence="6" key="1">
    <citation type="submission" date="2025-08" db="UniProtKB">
        <authorList>
            <consortium name="Ensembl"/>
        </authorList>
    </citation>
    <scope>IDENTIFICATION</scope>
</reference>
<dbReference type="InterPro" id="IPR001599">
    <property type="entry name" value="Macroglobln_a2"/>
</dbReference>
<dbReference type="Gene3D" id="2.60.40.10">
    <property type="entry name" value="Immunoglobulins"/>
    <property type="match status" value="1"/>
</dbReference>
<evidence type="ECO:0000256" key="1">
    <source>
        <dbReference type="ARBA" id="ARBA00010952"/>
    </source>
</evidence>
<feature type="compositionally biased region" description="Low complexity" evidence="4">
    <location>
        <begin position="1"/>
        <end position="18"/>
    </location>
</feature>
<comment type="similarity">
    <text evidence="1">Belongs to the protease inhibitor I39 (alpha-2-macroglobulin) family.</text>
</comment>
<dbReference type="InterPro" id="IPR011626">
    <property type="entry name" value="Alpha-macroglobulin_TED"/>
</dbReference>
<dbReference type="InterPro" id="IPR002890">
    <property type="entry name" value="MG2"/>
</dbReference>
<dbReference type="Gene3D" id="2.60.40.1940">
    <property type="match status" value="1"/>
</dbReference>
<dbReference type="STRING" id="30732.ENSOMEP00000019159"/>
<dbReference type="PANTHER" id="PTHR11412">
    <property type="entry name" value="MACROGLOBULIN / COMPLEMENT"/>
    <property type="match status" value="1"/>
</dbReference>
<accession>A0A3B3CPZ6</accession>
<feature type="domain" description="Alpha-2-macroglobulin" evidence="5">
    <location>
        <begin position="744"/>
        <end position="835"/>
    </location>
</feature>
<dbReference type="InterPro" id="IPR014756">
    <property type="entry name" value="Ig_E-set"/>
</dbReference>
<dbReference type="InterPro" id="IPR008930">
    <property type="entry name" value="Terpenoid_cyclase/PrenylTrfase"/>
</dbReference>
<evidence type="ECO:0000313" key="6">
    <source>
        <dbReference type="Ensembl" id="ENSOMEP00000019159.1"/>
    </source>
</evidence>
<dbReference type="Ensembl" id="ENSOMET00000028323.1">
    <property type="protein sequence ID" value="ENSOMEP00000019159.1"/>
    <property type="gene ID" value="ENSOMEG00000021067.1"/>
</dbReference>
<dbReference type="GO" id="GO:0005615">
    <property type="term" value="C:extracellular space"/>
    <property type="evidence" value="ECO:0007669"/>
    <property type="project" value="InterPro"/>
</dbReference>
<dbReference type="SMART" id="SM01360">
    <property type="entry name" value="A2M"/>
    <property type="match status" value="1"/>
</dbReference>
<dbReference type="PANTHER" id="PTHR11412:SF150">
    <property type="entry name" value="ALPHA-2-MACROGLOBULIN-RELATED"/>
    <property type="match status" value="1"/>
</dbReference>
<evidence type="ECO:0000259" key="5">
    <source>
        <dbReference type="SMART" id="SM01360"/>
    </source>
</evidence>